<feature type="compositionally biased region" description="Gly residues" evidence="3">
    <location>
        <begin position="66"/>
        <end position="81"/>
    </location>
</feature>
<protein>
    <submittedName>
        <fullName evidence="4">PhzF family phenazine biosynthesis protein</fullName>
    </submittedName>
</protein>
<dbReference type="Pfam" id="PF02567">
    <property type="entry name" value="PhzC-PhzF"/>
    <property type="match status" value="2"/>
</dbReference>
<evidence type="ECO:0000313" key="5">
    <source>
        <dbReference type="Proteomes" id="UP001215956"/>
    </source>
</evidence>
<accession>A0ABT5XDZ1</accession>
<dbReference type="Gene3D" id="3.10.310.10">
    <property type="entry name" value="Diaminopimelate Epimerase, Chain A, domain 1"/>
    <property type="match status" value="2"/>
</dbReference>
<comment type="similarity">
    <text evidence="1">Belongs to the PhzF family.</text>
</comment>
<gene>
    <name evidence="4" type="ORF">P0O24_04915</name>
</gene>
<evidence type="ECO:0000256" key="3">
    <source>
        <dbReference type="SAM" id="MobiDB-lite"/>
    </source>
</evidence>
<evidence type="ECO:0000313" key="4">
    <source>
        <dbReference type="EMBL" id="MDF0592919.1"/>
    </source>
</evidence>
<proteinExistence type="inferred from homology"/>
<dbReference type="EMBL" id="JARFPL010000011">
    <property type="protein sequence ID" value="MDF0592919.1"/>
    <property type="molecule type" value="Genomic_DNA"/>
</dbReference>
<feature type="region of interest" description="Disordered" evidence="3">
    <location>
        <begin position="48"/>
        <end position="82"/>
    </location>
</feature>
<comment type="caution">
    <text evidence="4">The sequence shown here is derived from an EMBL/GenBank/DDBJ whole genome shotgun (WGS) entry which is preliminary data.</text>
</comment>
<dbReference type="RefSeq" id="WP_316968625.1">
    <property type="nucleotide sequence ID" value="NZ_JARFPL010000011.1"/>
</dbReference>
<dbReference type="PANTHER" id="PTHR13774:SF17">
    <property type="entry name" value="PHENAZINE BIOSYNTHESIS-LIKE DOMAIN-CONTAINING PROTEIN"/>
    <property type="match status" value="1"/>
</dbReference>
<dbReference type="PIRSF" id="PIRSF016184">
    <property type="entry name" value="PhzC_PhzF"/>
    <property type="match status" value="1"/>
</dbReference>
<dbReference type="SUPFAM" id="SSF54506">
    <property type="entry name" value="Diaminopimelate epimerase-like"/>
    <property type="match status" value="1"/>
</dbReference>
<evidence type="ECO:0000256" key="1">
    <source>
        <dbReference type="ARBA" id="ARBA00008270"/>
    </source>
</evidence>
<sequence length="302" mass="32200">MAIKIIQVDAFTSVPFSGNPAAVCLLDRPRDDGWMQKVAAEMNLSETAFLTPPGDGGGRGEDGIENGIGGEPGGDAGGGNADGSRCRDGSCFGLRWFAPKAEVELCGHATLASAHVLWEEGIVPPGETARFDTKSGPLTAEKRGGLIEMDFPAEPERPVKCSPPMLEAALGAPFSYVGDNRFDLLVELDGEETLRELRPNFDILKKIPVRGVMVTAECDSPDYDFVSRFFAPSLGVDEDPVTGSAHCCLGPHWSRKLGKNELVGYQASERGGVVRVRVGEDGERVKIGGEAVTVLKGDLLER</sequence>
<dbReference type="Proteomes" id="UP001215956">
    <property type="component" value="Unassembled WGS sequence"/>
</dbReference>
<keyword evidence="5" id="KW-1185">Reference proteome</keyword>
<organism evidence="4 5">
    <name type="scientific">Candidatus Methanocrinis alkalitolerans</name>
    <dbReference type="NCBI Taxonomy" id="3033395"/>
    <lineage>
        <taxon>Archaea</taxon>
        <taxon>Methanobacteriati</taxon>
        <taxon>Methanobacteriota</taxon>
        <taxon>Stenosarchaea group</taxon>
        <taxon>Methanomicrobia</taxon>
        <taxon>Methanotrichales</taxon>
        <taxon>Methanotrichaceae</taxon>
        <taxon>Methanocrinis</taxon>
    </lineage>
</organism>
<evidence type="ECO:0000256" key="2">
    <source>
        <dbReference type="ARBA" id="ARBA00023235"/>
    </source>
</evidence>
<dbReference type="PANTHER" id="PTHR13774">
    <property type="entry name" value="PHENAZINE BIOSYNTHESIS PROTEIN"/>
    <property type="match status" value="1"/>
</dbReference>
<keyword evidence="2" id="KW-0413">Isomerase</keyword>
<dbReference type="InterPro" id="IPR003719">
    <property type="entry name" value="Phenazine_PhzF-like"/>
</dbReference>
<reference evidence="4 5" key="1">
    <citation type="submission" date="2023-03" db="EMBL/GenBank/DDBJ databases">
        <title>Whole genome sequencing of Methanotrichaceae archaeon M04Ac.</title>
        <authorList>
            <person name="Khomyakova M.A."/>
            <person name="Merkel A.Y."/>
            <person name="Slobodkin A.I."/>
        </authorList>
    </citation>
    <scope>NUCLEOTIDE SEQUENCE [LARGE SCALE GENOMIC DNA]</scope>
    <source>
        <strain evidence="4 5">M04Ac</strain>
    </source>
</reference>
<name>A0ABT5XDZ1_9EURY</name>